<dbReference type="PROSITE" id="PS51257">
    <property type="entry name" value="PROKAR_LIPOPROTEIN"/>
    <property type="match status" value="1"/>
</dbReference>
<protein>
    <submittedName>
        <fullName evidence="9">RagB/SusD family nutrient uptake outer membrane protein</fullName>
    </submittedName>
</protein>
<feature type="chain" id="PRO_5047251780" evidence="6">
    <location>
        <begin position="23"/>
        <end position="507"/>
    </location>
</feature>
<sequence length="507" mass="58455">MCRLKYIKIGLMMLVLSLASCSKDYLDTEYTTGVGEKDLKEIIKDDPSKLKALVDGLYAFMVSYQDGGSHDSFNFTAVLHATDMMCQDISQPVSHYFSWDYLHQYRSAPYIRTAYNWNTFYTLIANANRIIDLVDRDTEDSFFLNCLGETYTIRGMSYLYLIQLYQEVITKETINWNKPGVPIYLADGDSISKEQQEVLKGRNTVEMVLKQAEQDLLLGLKLIDGFDRSTSKRYVNSDVVHGLLARYYLLIQDWDKAAEHSQLARQGYGLMSEKELKSGFLDLSNNEWIWGFDHSNETQTTLVSWFSHISNNSPGYAGILSVREIDYALYQVIPDDDVRKGLFNSPDGMSAEDSVRFESYFETAPNITQELASLKFGWANDWTQDYPYMRAAEMYLIEAEAYAHKGEYAMAAEAIRPLMENRQPGWDMNEVDVEYVYLQRRIELWGEGFSYFDLKRLYRGINRNYTNSNHSISGQISVPAGAKNWVFQIPTREIQDNVHISESEQND</sequence>
<evidence type="ECO:0000256" key="2">
    <source>
        <dbReference type="ARBA" id="ARBA00006275"/>
    </source>
</evidence>
<keyword evidence="10" id="KW-1185">Reference proteome</keyword>
<organism evidence="9 10">
    <name type="scientific">Carboxylicivirga linearis</name>
    <dbReference type="NCBI Taxonomy" id="1628157"/>
    <lineage>
        <taxon>Bacteria</taxon>
        <taxon>Pseudomonadati</taxon>
        <taxon>Bacteroidota</taxon>
        <taxon>Bacteroidia</taxon>
        <taxon>Marinilabiliales</taxon>
        <taxon>Marinilabiliaceae</taxon>
        <taxon>Carboxylicivirga</taxon>
    </lineage>
</organism>
<keyword evidence="4" id="KW-0472">Membrane</keyword>
<feature type="domain" description="RagB/SusD" evidence="7">
    <location>
        <begin position="383"/>
        <end position="500"/>
    </location>
</feature>
<keyword evidence="5" id="KW-0998">Cell outer membrane</keyword>
<name>A0ABS5JV95_9BACT</name>
<proteinExistence type="inferred from homology"/>
<evidence type="ECO:0000256" key="5">
    <source>
        <dbReference type="ARBA" id="ARBA00023237"/>
    </source>
</evidence>
<dbReference type="RefSeq" id="WP_212216006.1">
    <property type="nucleotide sequence ID" value="NZ_JAGUCO010000006.1"/>
</dbReference>
<dbReference type="InterPro" id="IPR012944">
    <property type="entry name" value="SusD_RagB_dom"/>
</dbReference>
<evidence type="ECO:0000259" key="8">
    <source>
        <dbReference type="Pfam" id="PF14322"/>
    </source>
</evidence>
<feature type="domain" description="SusD-like N-terminal" evidence="8">
    <location>
        <begin position="81"/>
        <end position="249"/>
    </location>
</feature>
<dbReference type="InterPro" id="IPR033985">
    <property type="entry name" value="SusD-like_N"/>
</dbReference>
<accession>A0ABS5JV95</accession>
<dbReference type="EMBL" id="JAGUCO010000006">
    <property type="protein sequence ID" value="MBS2098764.1"/>
    <property type="molecule type" value="Genomic_DNA"/>
</dbReference>
<comment type="caution">
    <text evidence="9">The sequence shown here is derived from an EMBL/GenBank/DDBJ whole genome shotgun (WGS) entry which is preliminary data.</text>
</comment>
<evidence type="ECO:0000256" key="1">
    <source>
        <dbReference type="ARBA" id="ARBA00004442"/>
    </source>
</evidence>
<evidence type="ECO:0000259" key="7">
    <source>
        <dbReference type="Pfam" id="PF07980"/>
    </source>
</evidence>
<comment type="similarity">
    <text evidence="2">Belongs to the SusD family.</text>
</comment>
<dbReference type="Pfam" id="PF07980">
    <property type="entry name" value="SusD_RagB"/>
    <property type="match status" value="1"/>
</dbReference>
<dbReference type="SUPFAM" id="SSF48452">
    <property type="entry name" value="TPR-like"/>
    <property type="match status" value="1"/>
</dbReference>
<dbReference type="Gene3D" id="1.25.40.390">
    <property type="match status" value="1"/>
</dbReference>
<evidence type="ECO:0000256" key="3">
    <source>
        <dbReference type="ARBA" id="ARBA00022729"/>
    </source>
</evidence>
<gene>
    <name evidence="9" type="ORF">KEM10_10775</name>
</gene>
<dbReference type="Pfam" id="PF14322">
    <property type="entry name" value="SusD-like_3"/>
    <property type="match status" value="1"/>
</dbReference>
<evidence type="ECO:0000256" key="6">
    <source>
        <dbReference type="SAM" id="SignalP"/>
    </source>
</evidence>
<evidence type="ECO:0000313" key="10">
    <source>
        <dbReference type="Proteomes" id="UP000708576"/>
    </source>
</evidence>
<feature type="signal peptide" evidence="6">
    <location>
        <begin position="1"/>
        <end position="22"/>
    </location>
</feature>
<dbReference type="Proteomes" id="UP000708576">
    <property type="component" value="Unassembled WGS sequence"/>
</dbReference>
<evidence type="ECO:0000256" key="4">
    <source>
        <dbReference type="ARBA" id="ARBA00023136"/>
    </source>
</evidence>
<dbReference type="InterPro" id="IPR011990">
    <property type="entry name" value="TPR-like_helical_dom_sf"/>
</dbReference>
<keyword evidence="3 6" id="KW-0732">Signal</keyword>
<comment type="subcellular location">
    <subcellularLocation>
        <location evidence="1">Cell outer membrane</location>
    </subcellularLocation>
</comment>
<evidence type="ECO:0000313" key="9">
    <source>
        <dbReference type="EMBL" id="MBS2098764.1"/>
    </source>
</evidence>
<reference evidence="9 10" key="1">
    <citation type="journal article" date="2015" name="Int. J. Syst. Evol. Microbiol.">
        <title>Carboxylicivirga linearis sp. nov., isolated from a sea cucumber culture pond.</title>
        <authorList>
            <person name="Wang F.Q."/>
            <person name="Zhou Y.X."/>
            <person name="Lin X.Z."/>
            <person name="Chen G.J."/>
            <person name="Du Z.J."/>
        </authorList>
    </citation>
    <scope>NUCLEOTIDE SEQUENCE [LARGE SCALE GENOMIC DNA]</scope>
    <source>
        <strain evidence="9 10">FB218</strain>
    </source>
</reference>